<protein>
    <submittedName>
        <fullName evidence="11">Sigma-70 family RNA polymerase sigma factor</fullName>
    </submittedName>
</protein>
<dbReference type="Pfam" id="PF13568">
    <property type="entry name" value="OMP_b-brl_2"/>
    <property type="match status" value="1"/>
</dbReference>
<keyword evidence="6" id="KW-0472">Membrane</keyword>
<dbReference type="EMBL" id="JAUEIF010000002">
    <property type="protein sequence ID" value="MDN0024793.1"/>
    <property type="molecule type" value="Genomic_DNA"/>
</dbReference>
<dbReference type="InterPro" id="IPR007627">
    <property type="entry name" value="RNA_pol_sigma70_r2"/>
</dbReference>
<dbReference type="PANTHER" id="PTHR43133:SF46">
    <property type="entry name" value="RNA POLYMERASE SIGMA-70 FACTOR ECF SUBFAMILY"/>
    <property type="match status" value="1"/>
</dbReference>
<gene>
    <name evidence="10" type="ORF">QVN81_10420</name>
    <name evidence="11" type="ORF">QVN84_04555</name>
</gene>
<evidence type="ECO:0000313" key="10">
    <source>
        <dbReference type="EMBL" id="MDN0023430.1"/>
    </source>
</evidence>
<comment type="similarity">
    <text evidence="1">Belongs to the sigma-70 factor family. ECF subfamily.</text>
</comment>
<evidence type="ECO:0000256" key="6">
    <source>
        <dbReference type="SAM" id="Phobius"/>
    </source>
</evidence>
<dbReference type="EMBL" id="JAUEIE010000011">
    <property type="protein sequence ID" value="MDN0023430.1"/>
    <property type="molecule type" value="Genomic_DNA"/>
</dbReference>
<dbReference type="Proteomes" id="UP001168478">
    <property type="component" value="Unassembled WGS sequence"/>
</dbReference>
<dbReference type="InterPro" id="IPR013249">
    <property type="entry name" value="RNA_pol_sigma70_r4_t2"/>
</dbReference>
<proteinExistence type="inferred from homology"/>
<feature type="domain" description="Outer membrane protein beta-barrel" evidence="9">
    <location>
        <begin position="398"/>
        <end position="523"/>
    </location>
</feature>
<accession>A0AAW7JKF0</accession>
<dbReference type="InterPro" id="IPR025665">
    <property type="entry name" value="Beta-barrel_OMP_2"/>
</dbReference>
<evidence type="ECO:0000313" key="11">
    <source>
        <dbReference type="EMBL" id="MDN0024793.1"/>
    </source>
</evidence>
<dbReference type="InterPro" id="IPR014284">
    <property type="entry name" value="RNA_pol_sigma-70_dom"/>
</dbReference>
<evidence type="ECO:0000256" key="4">
    <source>
        <dbReference type="ARBA" id="ARBA00023163"/>
    </source>
</evidence>
<dbReference type="NCBIfam" id="TIGR02937">
    <property type="entry name" value="sigma70-ECF"/>
    <property type="match status" value="1"/>
</dbReference>
<dbReference type="GO" id="GO:0016987">
    <property type="term" value="F:sigma factor activity"/>
    <property type="evidence" value="ECO:0007669"/>
    <property type="project" value="UniProtKB-KW"/>
</dbReference>
<feature type="transmembrane region" description="Helical" evidence="6">
    <location>
        <begin position="178"/>
        <end position="196"/>
    </location>
</feature>
<dbReference type="GO" id="GO:0003677">
    <property type="term" value="F:DNA binding"/>
    <property type="evidence" value="ECO:0007669"/>
    <property type="project" value="InterPro"/>
</dbReference>
<dbReference type="RefSeq" id="WP_068856424.1">
    <property type="nucleotide sequence ID" value="NZ_JAUEIE010000011.1"/>
</dbReference>
<sequence length="558" mass="64733">MDIEEIIKRIKAEDTEALKILIETYSPMVRKVCFNITKEDEDTLNDLVQVAFIRAFYSLHQLRDASKFGEWICTIARNEALKYQKYKKKTGTVPFSSFTGEELEIEGGITPENILDEREILEIINQLPKGYRRIFQMAEIEGYSHKEIAAKLGIESHSSSSQLTRAKEMLRKIINKRMMTFIAIILVCMPMFRLLWKKDKTEYKSVNTSQVENENDVQIKNGKRQKEEPQSHKKSEMMLAAEKKNEINQNIAQTRNDSISAIDTLNIKKTLENSNIVIIEDDSITIDTIRNIWHENNKQYIAKDSDPAKKNEWQLLAAGSLGSTLVQNAYKIFTGNAGGDIDGPQPPVPEIFSTWEEYYQYLQENVHDNMSKEEEALMEIAKNNNGKIMEHEYHYKPMTIGLSLTKRIGNKWYLETGLQYSLLRSDYTLGEGEYYIQKKQKLHYLGIPLRISYQWFNVKKWSAYLSMGGVLNIPVYGKMNERYMTGQQVPYKDGWNLTPPFQWSVGTSIGMQYQFAPNWGVYIEPSLNWYIPNGSSVHTTWTEHPLTFTIPFGIRFTW</sequence>
<evidence type="ECO:0000256" key="3">
    <source>
        <dbReference type="ARBA" id="ARBA00023082"/>
    </source>
</evidence>
<feature type="region of interest" description="Disordered" evidence="5">
    <location>
        <begin position="207"/>
        <end position="235"/>
    </location>
</feature>
<evidence type="ECO:0000259" key="7">
    <source>
        <dbReference type="Pfam" id="PF04542"/>
    </source>
</evidence>
<dbReference type="Pfam" id="PF08281">
    <property type="entry name" value="Sigma70_r4_2"/>
    <property type="match status" value="1"/>
</dbReference>
<feature type="domain" description="RNA polymerase sigma factor 70 region 4 type 2" evidence="8">
    <location>
        <begin position="118"/>
        <end position="170"/>
    </location>
</feature>
<dbReference type="InterPro" id="IPR013325">
    <property type="entry name" value="RNA_pol_sigma_r2"/>
</dbReference>
<keyword evidence="6" id="KW-0812">Transmembrane</keyword>
<evidence type="ECO:0000256" key="1">
    <source>
        <dbReference type="ARBA" id="ARBA00010641"/>
    </source>
</evidence>
<evidence type="ECO:0000313" key="12">
    <source>
        <dbReference type="Proteomes" id="UP001167831"/>
    </source>
</evidence>
<dbReference type="AlphaFoldDB" id="A0AAW7JKF0"/>
<comment type="caution">
    <text evidence="11">The sequence shown here is derived from an EMBL/GenBank/DDBJ whole genome shotgun (WGS) entry which is preliminary data.</text>
</comment>
<evidence type="ECO:0000313" key="13">
    <source>
        <dbReference type="Proteomes" id="UP001168478"/>
    </source>
</evidence>
<dbReference type="Proteomes" id="UP001167831">
    <property type="component" value="Unassembled WGS sequence"/>
</dbReference>
<dbReference type="CDD" id="cd06171">
    <property type="entry name" value="Sigma70_r4"/>
    <property type="match status" value="1"/>
</dbReference>
<dbReference type="InterPro" id="IPR039425">
    <property type="entry name" value="RNA_pol_sigma-70-like"/>
</dbReference>
<dbReference type="Gene3D" id="1.10.10.10">
    <property type="entry name" value="Winged helix-like DNA-binding domain superfamily/Winged helix DNA-binding domain"/>
    <property type="match status" value="1"/>
</dbReference>
<feature type="compositionally biased region" description="Basic and acidic residues" evidence="5">
    <location>
        <begin position="224"/>
        <end position="235"/>
    </location>
</feature>
<keyword evidence="12" id="KW-1185">Reference proteome</keyword>
<keyword evidence="2" id="KW-0805">Transcription regulation</keyword>
<reference evidence="11" key="1">
    <citation type="submission" date="2023-06" db="EMBL/GenBank/DDBJ databases">
        <authorList>
            <person name="Zeman M."/>
            <person name="Kubasova T."/>
            <person name="Jahodarova E."/>
            <person name="Nykrynova M."/>
            <person name="Rychlik I."/>
        </authorList>
    </citation>
    <scope>NUCLEOTIDE SEQUENCE</scope>
    <source>
        <strain evidence="11">ET15</strain>
        <strain evidence="10">ET37</strain>
    </source>
</reference>
<reference evidence="11" key="2">
    <citation type="submission" date="2023-08" db="EMBL/GenBank/DDBJ databases">
        <title>Identification and characterization of horizontal gene transfer across gut microbiota members of farm animals based on homology search.</title>
        <authorList>
            <person name="Schwarzerova J."/>
            <person name="Nykrynova M."/>
            <person name="Jureckova K."/>
            <person name="Cejkova D."/>
            <person name="Rychlik I."/>
        </authorList>
    </citation>
    <scope>NUCLEOTIDE SEQUENCE</scope>
    <source>
        <strain evidence="11">ET15</strain>
        <strain evidence="10">ET37</strain>
    </source>
</reference>
<keyword evidence="3" id="KW-0731">Sigma factor</keyword>
<dbReference type="Pfam" id="PF04542">
    <property type="entry name" value="Sigma70_r2"/>
    <property type="match status" value="1"/>
</dbReference>
<dbReference type="Gene3D" id="2.40.160.20">
    <property type="match status" value="1"/>
</dbReference>
<name>A0AAW7JKF0_9BACT</name>
<evidence type="ECO:0000259" key="8">
    <source>
        <dbReference type="Pfam" id="PF08281"/>
    </source>
</evidence>
<keyword evidence="6" id="KW-1133">Transmembrane helix</keyword>
<evidence type="ECO:0000256" key="2">
    <source>
        <dbReference type="ARBA" id="ARBA00023015"/>
    </source>
</evidence>
<dbReference type="PANTHER" id="PTHR43133">
    <property type="entry name" value="RNA POLYMERASE ECF-TYPE SIGMA FACTO"/>
    <property type="match status" value="1"/>
</dbReference>
<dbReference type="SUPFAM" id="SSF88659">
    <property type="entry name" value="Sigma3 and sigma4 domains of RNA polymerase sigma factors"/>
    <property type="match status" value="1"/>
</dbReference>
<dbReference type="Gene3D" id="1.10.1740.10">
    <property type="match status" value="1"/>
</dbReference>
<keyword evidence="4" id="KW-0804">Transcription</keyword>
<evidence type="ECO:0000259" key="9">
    <source>
        <dbReference type="Pfam" id="PF13568"/>
    </source>
</evidence>
<evidence type="ECO:0000256" key="5">
    <source>
        <dbReference type="SAM" id="MobiDB-lite"/>
    </source>
</evidence>
<dbReference type="InterPro" id="IPR013324">
    <property type="entry name" value="RNA_pol_sigma_r3/r4-like"/>
</dbReference>
<dbReference type="InterPro" id="IPR036388">
    <property type="entry name" value="WH-like_DNA-bd_sf"/>
</dbReference>
<dbReference type="SUPFAM" id="SSF88946">
    <property type="entry name" value="Sigma2 domain of RNA polymerase sigma factors"/>
    <property type="match status" value="1"/>
</dbReference>
<organism evidence="11 13">
    <name type="scientific">Leyella lascolaii</name>
    <dbReference type="NCBI Taxonomy" id="1776379"/>
    <lineage>
        <taxon>Bacteria</taxon>
        <taxon>Pseudomonadati</taxon>
        <taxon>Bacteroidota</taxon>
        <taxon>Bacteroidia</taxon>
        <taxon>Bacteroidales</taxon>
        <taxon>Prevotellaceae</taxon>
        <taxon>Leyella</taxon>
    </lineage>
</organism>
<feature type="domain" description="RNA polymerase sigma-70 region 2" evidence="7">
    <location>
        <begin position="21"/>
        <end position="88"/>
    </location>
</feature>
<dbReference type="GO" id="GO:0006352">
    <property type="term" value="P:DNA-templated transcription initiation"/>
    <property type="evidence" value="ECO:0007669"/>
    <property type="project" value="InterPro"/>
</dbReference>
<feature type="compositionally biased region" description="Polar residues" evidence="5">
    <location>
        <begin position="207"/>
        <end position="218"/>
    </location>
</feature>